<protein>
    <recommendedName>
        <fullName evidence="3">non-specific serine/threonine protein kinase</fullName>
        <ecNumber evidence="3">2.7.11.1</ecNumber>
    </recommendedName>
</protein>
<evidence type="ECO:0000259" key="15">
    <source>
        <dbReference type="PROSITE" id="PS50011"/>
    </source>
</evidence>
<comment type="caution">
    <text evidence="16">The sequence shown here is derived from an EMBL/GenBank/DDBJ whole genome shotgun (WGS) entry which is preliminary data.</text>
</comment>
<feature type="region of interest" description="Disordered" evidence="14">
    <location>
        <begin position="280"/>
        <end position="301"/>
    </location>
</feature>
<feature type="binding site" evidence="13">
    <location>
        <position position="36"/>
    </location>
    <ligand>
        <name>ATP</name>
        <dbReference type="ChEBI" id="CHEBI:30616"/>
    </ligand>
</feature>
<evidence type="ECO:0000256" key="14">
    <source>
        <dbReference type="SAM" id="MobiDB-lite"/>
    </source>
</evidence>
<evidence type="ECO:0000313" key="17">
    <source>
        <dbReference type="Proteomes" id="UP000215902"/>
    </source>
</evidence>
<dbReference type="PANTHER" id="PTHR44899:SF3">
    <property type="entry name" value="SERINE_THREONINE-PROTEIN KINASE NEK1"/>
    <property type="match status" value="1"/>
</dbReference>
<evidence type="ECO:0000256" key="11">
    <source>
        <dbReference type="ARBA" id="ARBA00047899"/>
    </source>
</evidence>
<comment type="cofactor">
    <cofactor evidence="1">
        <name>Mg(2+)</name>
        <dbReference type="ChEBI" id="CHEBI:18420"/>
    </cofactor>
</comment>
<keyword evidence="10" id="KW-0460">Magnesium</keyword>
<feature type="region of interest" description="Disordered" evidence="14">
    <location>
        <begin position="860"/>
        <end position="918"/>
    </location>
</feature>
<dbReference type="SUPFAM" id="SSF56112">
    <property type="entry name" value="Protein kinase-like (PK-like)"/>
    <property type="match status" value="1"/>
</dbReference>
<dbReference type="PROSITE" id="PS00107">
    <property type="entry name" value="PROTEIN_KINASE_ATP"/>
    <property type="match status" value="1"/>
</dbReference>
<feature type="compositionally biased region" description="Polar residues" evidence="14">
    <location>
        <begin position="615"/>
        <end position="625"/>
    </location>
</feature>
<feature type="compositionally biased region" description="Gly residues" evidence="14">
    <location>
        <begin position="628"/>
        <end position="640"/>
    </location>
</feature>
<dbReference type="FunFam" id="3.30.200.20:FF:000097">
    <property type="entry name" value="Probable serine/threonine-protein kinase nek1"/>
    <property type="match status" value="1"/>
</dbReference>
<keyword evidence="6" id="KW-0479">Metal-binding</keyword>
<feature type="compositionally biased region" description="Low complexity" evidence="14">
    <location>
        <begin position="585"/>
        <end position="600"/>
    </location>
</feature>
<comment type="catalytic activity">
    <reaction evidence="12">
        <text>L-seryl-[protein] + ATP = O-phospho-L-seryl-[protein] + ADP + H(+)</text>
        <dbReference type="Rhea" id="RHEA:17989"/>
        <dbReference type="Rhea" id="RHEA-COMP:9863"/>
        <dbReference type="Rhea" id="RHEA-COMP:11604"/>
        <dbReference type="ChEBI" id="CHEBI:15378"/>
        <dbReference type="ChEBI" id="CHEBI:29999"/>
        <dbReference type="ChEBI" id="CHEBI:30616"/>
        <dbReference type="ChEBI" id="CHEBI:83421"/>
        <dbReference type="ChEBI" id="CHEBI:456216"/>
        <dbReference type="EC" id="2.7.11.1"/>
    </reaction>
</comment>
<accession>A0A267F2W9</accession>
<dbReference type="Gene3D" id="1.10.510.10">
    <property type="entry name" value="Transferase(Phosphotransferase) domain 1"/>
    <property type="match status" value="1"/>
</dbReference>
<evidence type="ECO:0000313" key="16">
    <source>
        <dbReference type="EMBL" id="PAA68098.1"/>
    </source>
</evidence>
<dbReference type="InterPro" id="IPR017441">
    <property type="entry name" value="Protein_kinase_ATP_BS"/>
</dbReference>
<dbReference type="SMART" id="SM00220">
    <property type="entry name" value="S_TKc"/>
    <property type="match status" value="1"/>
</dbReference>
<keyword evidence="9 13" id="KW-0067">ATP-binding</keyword>
<feature type="domain" description="Protein kinase" evidence="15">
    <location>
        <begin position="7"/>
        <end position="261"/>
    </location>
</feature>
<dbReference type="InterPro" id="IPR000719">
    <property type="entry name" value="Prot_kinase_dom"/>
</dbReference>
<dbReference type="Gene3D" id="3.30.200.20">
    <property type="entry name" value="Phosphorylase Kinase, domain 1"/>
    <property type="match status" value="1"/>
</dbReference>
<keyword evidence="17" id="KW-1185">Reference proteome</keyword>
<dbReference type="CDD" id="cd08215">
    <property type="entry name" value="STKc_Nek"/>
    <property type="match status" value="1"/>
</dbReference>
<evidence type="ECO:0000256" key="4">
    <source>
        <dbReference type="ARBA" id="ARBA00022527"/>
    </source>
</evidence>
<proteinExistence type="inferred from homology"/>
<evidence type="ECO:0000256" key="1">
    <source>
        <dbReference type="ARBA" id="ARBA00001946"/>
    </source>
</evidence>
<feature type="compositionally biased region" description="Basic and acidic residues" evidence="14">
    <location>
        <begin position="368"/>
        <end position="385"/>
    </location>
</feature>
<feature type="region of interest" description="Disordered" evidence="14">
    <location>
        <begin position="1057"/>
        <end position="1088"/>
    </location>
</feature>
<feature type="compositionally biased region" description="Low complexity" evidence="14">
    <location>
        <begin position="290"/>
        <end position="301"/>
    </location>
</feature>
<dbReference type="PROSITE" id="PS00108">
    <property type="entry name" value="PROTEIN_KINASE_ST"/>
    <property type="match status" value="1"/>
</dbReference>
<sequence>TGMSNSYEPIRRIGEGAYGKAILVRKKSNNQRCVIKEVMLSRMRSQRERESAKQEVELLKQFDHPSIVHYLDSFIEAGSLHIVMEFCDGGDLSSKISAQRSPFPEEQVVDWFAQMCLALKYVHDKHVIHRDIKPQNIFLMRSGQVKLGDFGVAKTLDCTLQLASTAIGTPYYVSPEIVKSEAYNNKTDIWSLGCVLYELLTLNHAFEAKNEKQLYINIKLGNVMPVSPRYSSEIRSICSAMFRKNPRDRPTVQALLKKEVLLPALLKHISAEEVAAIQQASPASAGQKRPGSAPRPSSASSKRAVAAAAAAYPAAPLSPYAQKLGGGGGGGNESASLAAARRRDQEQRLAAVRRANEQHRQRMQQQQQKEREQDEAKRRQQREEALINAAQTPTPPPAAAVAASPSPSPSPSPRGGDYAAYHAALDNLAKEAQHRPRQSPQPQQQQLHPGVAVPSSSPSASPTPPPAADNQSERAQRLLEDYWERKRLAARIKAQGLGLGAAQAVNPLSPRPAAVAVEETYLRRLEEVRRRNQRERQQLGEDVQQERHVREAKIDALKTEARDRANRLREQMDKRFKEASERQRQQQQQQQRLQQQQQSQYPPPPSITEVMQKLQPASASDSEPTPSAGGGANGGGGGGITRVLAEIGASSSNSAAASADASNGDDQEAQKRRKKESILRYINRKGEPPSVPQQQPPPPDAGVRSAWDSVDSDVDRLDRLPLRLQGSDSSSASADSPTSPQAPTAAPSSARQTPRAWGARADDTGFLRRLGNAPILSGTLVDSDRLPEQEVDGEGEVDGKADSESVKSPAHSDLSQVETAEASAAAATAAAAVAEAEAMAAAGRAEHVVMEPELSRIPELVESSPSISDASASTGHSLLDQVAFEPDAERPQKEASANSVDNEKPGKSGATAGKGGVDLERTDMQLAIYQSLKDFALSAATTAAATDDEVEAAEQLLLSSLTLEEAEELAEVERSFHRVLNDPEPSPSDAKDDDTKAEADDAQCSRTLKQALTSGKFDSPKSLLRTCSLPDLVDGADAGASGEISADSTATVVSVEAASLPSRPRQRPASSSAAAVAAAATPNDNDDVVVLDGVNEDAADADAVVEDDDEELDQVKQSMASVLALSAEAGPADEAFASSDVVGEAAATGEAEPADDADDDADDDDVDWDDDEGLPMDDRAEDEDVDQKAERLRAELEQEVGLDRLLEAYELAFELEQDPSVSEVETERRVKSVLSDQHSQLYDKIMTLLFYDNPN</sequence>
<dbReference type="InterPro" id="IPR011009">
    <property type="entry name" value="Kinase-like_dom_sf"/>
</dbReference>
<dbReference type="Pfam" id="PF00069">
    <property type="entry name" value="Pkinase"/>
    <property type="match status" value="1"/>
</dbReference>
<dbReference type="Proteomes" id="UP000215902">
    <property type="component" value="Unassembled WGS sequence"/>
</dbReference>
<feature type="region of interest" description="Disordered" evidence="14">
    <location>
        <begin position="325"/>
        <end position="479"/>
    </location>
</feature>
<evidence type="ECO:0000256" key="7">
    <source>
        <dbReference type="ARBA" id="ARBA00022741"/>
    </source>
</evidence>
<feature type="region of interest" description="Disordered" evidence="14">
    <location>
        <begin position="1129"/>
        <end position="1188"/>
    </location>
</feature>
<evidence type="ECO:0000256" key="13">
    <source>
        <dbReference type="PROSITE-ProRule" id="PRU10141"/>
    </source>
</evidence>
<dbReference type="EC" id="2.7.11.1" evidence="3"/>
<feature type="region of interest" description="Disordered" evidence="14">
    <location>
        <begin position="576"/>
        <end position="819"/>
    </location>
</feature>
<feature type="compositionally biased region" description="Basic and acidic residues" evidence="14">
    <location>
        <begin position="971"/>
        <end position="981"/>
    </location>
</feature>
<dbReference type="PROSITE" id="PS50011">
    <property type="entry name" value="PROTEIN_KINASE_DOM"/>
    <property type="match status" value="1"/>
</dbReference>
<dbReference type="GO" id="GO:0005524">
    <property type="term" value="F:ATP binding"/>
    <property type="evidence" value="ECO:0007669"/>
    <property type="project" value="UniProtKB-UniRule"/>
</dbReference>
<evidence type="ECO:0000256" key="10">
    <source>
        <dbReference type="ARBA" id="ARBA00022842"/>
    </source>
</evidence>
<evidence type="ECO:0000256" key="5">
    <source>
        <dbReference type="ARBA" id="ARBA00022679"/>
    </source>
</evidence>
<feature type="compositionally biased region" description="Low complexity" evidence="14">
    <location>
        <begin position="648"/>
        <end position="664"/>
    </location>
</feature>
<evidence type="ECO:0000256" key="12">
    <source>
        <dbReference type="ARBA" id="ARBA00048679"/>
    </source>
</evidence>
<feature type="compositionally biased region" description="Low complexity" evidence="14">
    <location>
        <begin position="727"/>
        <end position="750"/>
    </location>
</feature>
<evidence type="ECO:0000256" key="6">
    <source>
        <dbReference type="ARBA" id="ARBA00022723"/>
    </source>
</evidence>
<feature type="compositionally biased region" description="Low complexity" evidence="14">
    <location>
        <begin position="1057"/>
        <end position="1080"/>
    </location>
</feature>
<dbReference type="InterPro" id="IPR008271">
    <property type="entry name" value="Ser/Thr_kinase_AS"/>
</dbReference>
<dbReference type="InterPro" id="IPR051131">
    <property type="entry name" value="NEK_Ser/Thr_kinase_NIMA"/>
</dbReference>
<reference evidence="16 17" key="1">
    <citation type="submission" date="2017-06" db="EMBL/GenBank/DDBJ databases">
        <title>A platform for efficient transgenesis in Macrostomum lignano, a flatworm model organism for stem cell research.</title>
        <authorList>
            <person name="Berezikov E."/>
        </authorList>
    </citation>
    <scope>NUCLEOTIDE SEQUENCE [LARGE SCALE GENOMIC DNA]</scope>
    <source>
        <strain evidence="16">DV1</strain>
        <tissue evidence="16">Whole organism</tissue>
    </source>
</reference>
<feature type="region of interest" description="Disordered" evidence="14">
    <location>
        <begin position="971"/>
        <end position="1003"/>
    </location>
</feature>
<organism evidence="16 17">
    <name type="scientific">Macrostomum lignano</name>
    <dbReference type="NCBI Taxonomy" id="282301"/>
    <lineage>
        <taxon>Eukaryota</taxon>
        <taxon>Metazoa</taxon>
        <taxon>Spiralia</taxon>
        <taxon>Lophotrochozoa</taxon>
        <taxon>Platyhelminthes</taxon>
        <taxon>Rhabditophora</taxon>
        <taxon>Macrostomorpha</taxon>
        <taxon>Macrostomida</taxon>
        <taxon>Macrostomidae</taxon>
        <taxon>Macrostomum</taxon>
    </lineage>
</organism>
<evidence type="ECO:0000256" key="2">
    <source>
        <dbReference type="ARBA" id="ARBA00010886"/>
    </source>
</evidence>
<name>A0A267F2W9_9PLAT</name>
<dbReference type="GO" id="GO:0004674">
    <property type="term" value="F:protein serine/threonine kinase activity"/>
    <property type="evidence" value="ECO:0007669"/>
    <property type="project" value="UniProtKB-KW"/>
</dbReference>
<feature type="compositionally biased region" description="Pro residues" evidence="14">
    <location>
        <begin position="689"/>
        <end position="700"/>
    </location>
</feature>
<dbReference type="AlphaFoldDB" id="A0A267F2W9"/>
<feature type="compositionally biased region" description="Basic and acidic residues" evidence="14">
    <location>
        <begin position="989"/>
        <end position="999"/>
    </location>
</feature>
<keyword evidence="8" id="KW-0418">Kinase</keyword>
<feature type="non-terminal residue" evidence="16">
    <location>
        <position position="1"/>
    </location>
</feature>
<evidence type="ECO:0000256" key="8">
    <source>
        <dbReference type="ARBA" id="ARBA00022777"/>
    </source>
</evidence>
<feature type="compositionally biased region" description="Low complexity" evidence="14">
    <location>
        <begin position="863"/>
        <end position="873"/>
    </location>
</feature>
<gene>
    <name evidence="16" type="ORF">BOX15_Mlig019498g1</name>
</gene>
<keyword evidence="7 13" id="KW-0547">Nucleotide-binding</keyword>
<comment type="catalytic activity">
    <reaction evidence="11">
        <text>L-threonyl-[protein] + ATP = O-phospho-L-threonyl-[protein] + ADP + H(+)</text>
        <dbReference type="Rhea" id="RHEA:46608"/>
        <dbReference type="Rhea" id="RHEA-COMP:11060"/>
        <dbReference type="Rhea" id="RHEA-COMP:11605"/>
        <dbReference type="ChEBI" id="CHEBI:15378"/>
        <dbReference type="ChEBI" id="CHEBI:30013"/>
        <dbReference type="ChEBI" id="CHEBI:30616"/>
        <dbReference type="ChEBI" id="CHEBI:61977"/>
        <dbReference type="ChEBI" id="CHEBI:456216"/>
        <dbReference type="EC" id="2.7.11.1"/>
    </reaction>
</comment>
<feature type="compositionally biased region" description="Low complexity" evidence="14">
    <location>
        <begin position="438"/>
        <end position="460"/>
    </location>
</feature>
<dbReference type="PANTHER" id="PTHR44899">
    <property type="entry name" value="CAMK FAMILY PROTEIN KINASE"/>
    <property type="match status" value="1"/>
</dbReference>
<dbReference type="EMBL" id="NIVC01001425">
    <property type="protein sequence ID" value="PAA68098.1"/>
    <property type="molecule type" value="Genomic_DNA"/>
</dbReference>
<keyword evidence="4" id="KW-0723">Serine/threonine-protein kinase</keyword>
<feature type="compositionally biased region" description="Acidic residues" evidence="14">
    <location>
        <begin position="1152"/>
        <end position="1185"/>
    </location>
</feature>
<feature type="compositionally biased region" description="Low complexity" evidence="14">
    <location>
        <begin position="1140"/>
        <end position="1151"/>
    </location>
</feature>
<dbReference type="GO" id="GO:0046872">
    <property type="term" value="F:metal ion binding"/>
    <property type="evidence" value="ECO:0007669"/>
    <property type="project" value="UniProtKB-KW"/>
</dbReference>
<evidence type="ECO:0000256" key="3">
    <source>
        <dbReference type="ARBA" id="ARBA00012513"/>
    </source>
</evidence>
<dbReference type="STRING" id="282301.A0A267F2W9"/>
<dbReference type="OrthoDB" id="248923at2759"/>
<dbReference type="FunFam" id="1.10.510.10:FF:000172">
    <property type="entry name" value="serine/threonine-protein kinase Nek1 isoform X1"/>
    <property type="match status" value="1"/>
</dbReference>
<evidence type="ECO:0000256" key="9">
    <source>
        <dbReference type="ARBA" id="ARBA00022840"/>
    </source>
</evidence>
<comment type="similarity">
    <text evidence="2">Belongs to the protein kinase superfamily. NEK Ser/Thr protein kinase family. NIMA subfamily.</text>
</comment>
<keyword evidence="5" id="KW-0808">Transferase</keyword>